<accession>A0A078B1A5</accession>
<dbReference type="Pfam" id="PF00648">
    <property type="entry name" value="Peptidase_C2"/>
    <property type="match status" value="1"/>
</dbReference>
<evidence type="ECO:0000256" key="3">
    <source>
        <dbReference type="ARBA" id="ARBA00022801"/>
    </source>
</evidence>
<feature type="domain" description="EF-hand" evidence="8">
    <location>
        <begin position="576"/>
        <end position="611"/>
    </location>
</feature>
<dbReference type="GO" id="GO:0005509">
    <property type="term" value="F:calcium ion binding"/>
    <property type="evidence" value="ECO:0007669"/>
    <property type="project" value="InterPro"/>
</dbReference>
<dbReference type="CDD" id="cd00044">
    <property type="entry name" value="CysPc"/>
    <property type="match status" value="1"/>
</dbReference>
<evidence type="ECO:0000256" key="4">
    <source>
        <dbReference type="ARBA" id="ARBA00022807"/>
    </source>
</evidence>
<dbReference type="Gene3D" id="3.90.70.10">
    <property type="entry name" value="Cysteine proteinases"/>
    <property type="match status" value="1"/>
</dbReference>
<feature type="active site" evidence="5">
    <location>
        <position position="376"/>
    </location>
</feature>
<dbReference type="InterPro" id="IPR022684">
    <property type="entry name" value="Calpain_cysteine_protease"/>
</dbReference>
<dbReference type="InterPro" id="IPR038765">
    <property type="entry name" value="Papain-like_cys_pep_sf"/>
</dbReference>
<dbReference type="SMART" id="SM00230">
    <property type="entry name" value="CysPc"/>
    <property type="match status" value="1"/>
</dbReference>
<feature type="domain" description="Calpain catalytic" evidence="7">
    <location>
        <begin position="139"/>
        <end position="440"/>
    </location>
</feature>
<proteinExistence type="inferred from homology"/>
<dbReference type="EMBL" id="CCKQ01015118">
    <property type="protein sequence ID" value="CDW86928.1"/>
    <property type="molecule type" value="Genomic_DNA"/>
</dbReference>
<dbReference type="GO" id="GO:0004198">
    <property type="term" value="F:calcium-dependent cysteine-type endopeptidase activity"/>
    <property type="evidence" value="ECO:0007669"/>
    <property type="project" value="InterPro"/>
</dbReference>
<keyword evidence="4" id="KW-0788">Thiol protease</keyword>
<dbReference type="GO" id="GO:0006508">
    <property type="term" value="P:proteolysis"/>
    <property type="evidence" value="ECO:0007669"/>
    <property type="project" value="UniProtKB-KW"/>
</dbReference>
<sequence>MSHCSLRKCLLIENKEISLVDVTLDFTEGFHIQVENSNDMKVTATIGPQTTDTIAVVRAYEDNWGNPCKVVQFELNQQRLRLSKRSPPIEDQKNLIKQQVLSLEREILKNEQFWRDFSFRNVDSQAIQKKLLELGENANFIDVQFPPQEKSIQEQVKCILNNDCSPSKGLAFDRVIQWRRPKEFMKYDTSKGLLEPHIYSTQNFLNISQGQLSDSWFISAALSLAERPALIERLFVTKLYNELGVYELRLCLNGEWTSVIVDDYFPCLPNGGPIFSKSNDNQLWILLLQKAFAKVSGSYMSLQSGNPSDLFQDLTGSPTLTLNFKENKVQDMYVSGKLWDLLSHFNEEGYLISASQQNDSANVVHAVVQLRDVRGHKLVNVRDPLLLFQWTGDWGETSRLWTKEMLDAVSPNYEVNPNQFWMSFDDFAKYFGTIYVARVRNWDETRVRGRFIRVQDPENQTFEFVQSKWLYSLDVKTKTHLIVTLNQEDEKTKGVLPKRPYLDMGLVVMKADKDEGTQIVLFKEYLVQRNVECELILEPGHYIVLPKTTGCALKRPDHAEIESIKLVDHNRQFTPLFMSTLKDLFLKFDLTANQSIDWKEFSGFLQILGLTLQDELAFKAQILTKFHSSESGLTYQGFIDWWRSQIVAEGEPQLWVWLERLGYDRDLYSVKSRIFSLTFQSRALEGDQPVRVTVRDTAGTEIEPKINEMLLSQFGKEERIQEFYSLVSLQSLGAKTFTYGIRNQKSVDIEATIDMSFSENMSFSSKAQVVKRVIHPGQVAFILHCQAGFGNFNRVIKHSAIEVVQAPTKK</sequence>
<evidence type="ECO:0000259" key="8">
    <source>
        <dbReference type="PROSITE" id="PS50222"/>
    </source>
</evidence>
<dbReference type="InterPro" id="IPR002048">
    <property type="entry name" value="EF_hand_dom"/>
</dbReference>
<evidence type="ECO:0000313" key="10">
    <source>
        <dbReference type="Proteomes" id="UP000039865"/>
    </source>
</evidence>
<dbReference type="PROSITE" id="PS50222">
    <property type="entry name" value="EF_HAND_2"/>
    <property type="match status" value="1"/>
</dbReference>
<gene>
    <name evidence="9" type="primary">Contig5398.g5775</name>
    <name evidence="9" type="ORF">STYLEM_16028</name>
</gene>
<comment type="similarity">
    <text evidence="1">Belongs to the peptidase C2 family.</text>
</comment>
<dbReference type="InParanoid" id="A0A078B1A5"/>
<name>A0A078B1A5_STYLE</name>
<dbReference type="Proteomes" id="UP000039865">
    <property type="component" value="Unassembled WGS sequence"/>
</dbReference>
<keyword evidence="10" id="KW-1185">Reference proteome</keyword>
<protein>
    <submittedName>
        <fullName evidence="9">Calpain family cysteine protease containing protein</fullName>
    </submittedName>
</protein>
<evidence type="ECO:0000256" key="1">
    <source>
        <dbReference type="ARBA" id="ARBA00007623"/>
    </source>
</evidence>
<comment type="caution">
    <text evidence="6">Lacks conserved residue(s) required for the propagation of feature annotation.</text>
</comment>
<evidence type="ECO:0000256" key="5">
    <source>
        <dbReference type="PIRSR" id="PIRSR622684-1"/>
    </source>
</evidence>
<dbReference type="AlphaFoldDB" id="A0A078B1A5"/>
<reference evidence="9 10" key="1">
    <citation type="submission" date="2014-06" db="EMBL/GenBank/DDBJ databases">
        <authorList>
            <person name="Swart Estienne"/>
        </authorList>
    </citation>
    <scope>NUCLEOTIDE SEQUENCE [LARGE SCALE GENOMIC DNA]</scope>
    <source>
        <strain evidence="9 10">130c</strain>
    </source>
</reference>
<evidence type="ECO:0000256" key="6">
    <source>
        <dbReference type="PROSITE-ProRule" id="PRU00239"/>
    </source>
</evidence>
<dbReference type="PANTHER" id="PTHR10183">
    <property type="entry name" value="CALPAIN"/>
    <property type="match status" value="1"/>
</dbReference>
<evidence type="ECO:0000313" key="9">
    <source>
        <dbReference type="EMBL" id="CDW86928.1"/>
    </source>
</evidence>
<dbReference type="InterPro" id="IPR011992">
    <property type="entry name" value="EF-hand-dom_pair"/>
</dbReference>
<dbReference type="PANTHER" id="PTHR10183:SF379">
    <property type="entry name" value="CALPAIN-5"/>
    <property type="match status" value="1"/>
</dbReference>
<evidence type="ECO:0000256" key="2">
    <source>
        <dbReference type="ARBA" id="ARBA00022670"/>
    </source>
</evidence>
<organism evidence="9 10">
    <name type="scientific">Stylonychia lemnae</name>
    <name type="common">Ciliate</name>
    <dbReference type="NCBI Taxonomy" id="5949"/>
    <lineage>
        <taxon>Eukaryota</taxon>
        <taxon>Sar</taxon>
        <taxon>Alveolata</taxon>
        <taxon>Ciliophora</taxon>
        <taxon>Intramacronucleata</taxon>
        <taxon>Spirotrichea</taxon>
        <taxon>Stichotrichia</taxon>
        <taxon>Sporadotrichida</taxon>
        <taxon>Oxytrichidae</taxon>
        <taxon>Stylonychinae</taxon>
        <taxon>Stylonychia</taxon>
    </lineage>
</organism>
<dbReference type="Gene3D" id="2.60.120.380">
    <property type="match status" value="1"/>
</dbReference>
<evidence type="ECO:0000259" key="7">
    <source>
        <dbReference type="PROSITE" id="PS50203"/>
    </source>
</evidence>
<dbReference type="SUPFAM" id="SSF47473">
    <property type="entry name" value="EF-hand"/>
    <property type="match status" value="1"/>
</dbReference>
<keyword evidence="2 9" id="KW-0645">Protease</keyword>
<dbReference type="SUPFAM" id="SSF54001">
    <property type="entry name" value="Cysteine proteinases"/>
    <property type="match status" value="1"/>
</dbReference>
<dbReference type="Gene3D" id="1.10.238.10">
    <property type="entry name" value="EF-hand"/>
    <property type="match status" value="1"/>
</dbReference>
<dbReference type="OrthoDB" id="268518at2759"/>
<dbReference type="PROSITE" id="PS50203">
    <property type="entry name" value="CALPAIN_CAT"/>
    <property type="match status" value="1"/>
</dbReference>
<keyword evidence="3" id="KW-0378">Hydrolase</keyword>
<dbReference type="InterPro" id="IPR001300">
    <property type="entry name" value="Peptidase_C2_calpain_cat"/>
</dbReference>